<feature type="transmembrane region" description="Helical" evidence="6">
    <location>
        <begin position="61"/>
        <end position="80"/>
    </location>
</feature>
<dbReference type="PANTHER" id="PTHR43791:SF7">
    <property type="entry name" value="MAJOR FACILITATOR SUPERFAMILY (MFS) PROFILE DOMAIN-CONTAINING PROTEIN"/>
    <property type="match status" value="1"/>
</dbReference>
<evidence type="ECO:0000256" key="1">
    <source>
        <dbReference type="ARBA" id="ARBA00004141"/>
    </source>
</evidence>
<organism evidence="7 8">
    <name type="scientific">Neofusicoccum ribis</name>
    <dbReference type="NCBI Taxonomy" id="45134"/>
    <lineage>
        <taxon>Eukaryota</taxon>
        <taxon>Fungi</taxon>
        <taxon>Dikarya</taxon>
        <taxon>Ascomycota</taxon>
        <taxon>Pezizomycotina</taxon>
        <taxon>Dothideomycetes</taxon>
        <taxon>Dothideomycetes incertae sedis</taxon>
        <taxon>Botryosphaeriales</taxon>
        <taxon>Botryosphaeriaceae</taxon>
        <taxon>Neofusicoccum</taxon>
    </lineage>
</organism>
<feature type="transmembrane region" description="Helical" evidence="6">
    <location>
        <begin position="647"/>
        <end position="665"/>
    </location>
</feature>
<keyword evidence="4 6" id="KW-1133">Transmembrane helix</keyword>
<evidence type="ECO:0008006" key="9">
    <source>
        <dbReference type="Google" id="ProtNLM"/>
    </source>
</evidence>
<feature type="transmembrane region" description="Helical" evidence="6">
    <location>
        <begin position="476"/>
        <end position="497"/>
    </location>
</feature>
<feature type="transmembrane region" description="Helical" evidence="6">
    <location>
        <begin position="417"/>
        <end position="435"/>
    </location>
</feature>
<accession>A0ABR3SI60</accession>
<reference evidence="7 8" key="1">
    <citation type="submission" date="2024-02" db="EMBL/GenBank/DDBJ databases">
        <title>De novo assembly and annotation of 12 fungi associated with fruit tree decline syndrome in Ontario, Canada.</title>
        <authorList>
            <person name="Sulman M."/>
            <person name="Ellouze W."/>
            <person name="Ilyukhin E."/>
        </authorList>
    </citation>
    <scope>NUCLEOTIDE SEQUENCE [LARGE SCALE GENOMIC DNA]</scope>
    <source>
        <strain evidence="7 8">M1-105</strain>
    </source>
</reference>
<evidence type="ECO:0000256" key="6">
    <source>
        <dbReference type="SAM" id="Phobius"/>
    </source>
</evidence>
<feature type="transmembrane region" description="Helical" evidence="6">
    <location>
        <begin position="509"/>
        <end position="533"/>
    </location>
</feature>
<evidence type="ECO:0000256" key="4">
    <source>
        <dbReference type="ARBA" id="ARBA00022989"/>
    </source>
</evidence>
<keyword evidence="3 6" id="KW-0812">Transmembrane</keyword>
<feature type="transmembrane region" description="Helical" evidence="6">
    <location>
        <begin position="34"/>
        <end position="55"/>
    </location>
</feature>
<feature type="transmembrane region" description="Helical" evidence="6">
    <location>
        <begin position="447"/>
        <end position="469"/>
    </location>
</feature>
<comment type="caution">
    <text evidence="7">The sequence shown here is derived from an EMBL/GenBank/DDBJ whole genome shotgun (WGS) entry which is preliminary data.</text>
</comment>
<gene>
    <name evidence="7" type="ORF">SLS56_009303</name>
</gene>
<dbReference type="EMBL" id="JAJVDC020000155">
    <property type="protein sequence ID" value="KAL1621098.1"/>
    <property type="molecule type" value="Genomic_DNA"/>
</dbReference>
<protein>
    <recommendedName>
        <fullName evidence="9">Major facilitator superfamily transporter</fullName>
    </recommendedName>
</protein>
<feature type="transmembrane region" description="Helical" evidence="6">
    <location>
        <begin position="693"/>
        <end position="711"/>
    </location>
</feature>
<name>A0ABR3SI60_9PEZI</name>
<sequence length="787" mass="86702">MLHAAGSASTTAIGAGLIGDLVHTSRRGQFMGNYSALAGFATAFGPVLGGVFAQYTGWHGIFFFMLGLAASLLALVALLVPETMRSIVGDGSVAPPRYLRPPLLWLDAPKAPPTEAQSLPRKPFKVDIVATLRLLMEPEVLCSVMFTGVCYTVWQMSMVATAPLYSERYGLSELYIGLTYISNGTGSLCASVLTGKVLNLEYARQLAREKEQLGGHVREVQHIERARIRPMIIPTVLFIASVVAFGWVIEYHVHIAVSITLAFFVGGLDTCILATFCAFPSIGTTSYTMASQTEKDTVKGAEEGLDVQNDPSDDVAKGETLKIAVDIVQAEHQYTDEQYAALLRKIDWWLLPLMWVCYGTQQADKTSIATQATLGLREDTHLVGQQFSWLTTVFYLSYLAFSFPGNFIMQRVHLGRTLALCMFFWGLIVLCIAFSTNFATLATLRTLQGLFECTISPAFLLITGSFYTAREHTMRAIIWGTANAGMGVLTELINYGIGRHAEAHAGSVAAWKGVSFFLGALTVVLSGLAFAVLGTPREVRWLSAEEKRMAVARVVRNQTGSDGQKRPEWKWDQVGFPRSADADECSVVLTWCCLVKVRTTFRDPQTYFFFFTTLANSLPNGGTTSFGNLVYVSFGFSSLDTIVKGRLPQNLVSIAWFLFVGMMTLRKPNMRLIWTLLPSNVAGRTKKSVTSTILFVAYCAGNAAGVQVFRAKDAPRYIPAITVCSAMYGLQFVLMGAWCTYCRKTNQYRDKILAERGVSAEESAFEGRLNAENDMTDFENVHFRYSF</sequence>
<dbReference type="InterPro" id="IPR011701">
    <property type="entry name" value="MFS"/>
</dbReference>
<keyword evidence="2" id="KW-0813">Transport</keyword>
<dbReference type="PANTHER" id="PTHR43791">
    <property type="entry name" value="PERMEASE-RELATED"/>
    <property type="match status" value="1"/>
</dbReference>
<dbReference type="SUPFAM" id="SSF103473">
    <property type="entry name" value="MFS general substrate transporter"/>
    <property type="match status" value="2"/>
</dbReference>
<evidence type="ECO:0000256" key="2">
    <source>
        <dbReference type="ARBA" id="ARBA00022448"/>
    </source>
</evidence>
<feature type="transmembrane region" description="Helical" evidence="6">
    <location>
        <begin position="717"/>
        <end position="741"/>
    </location>
</feature>
<evidence type="ECO:0000256" key="3">
    <source>
        <dbReference type="ARBA" id="ARBA00022692"/>
    </source>
</evidence>
<feature type="transmembrane region" description="Helical" evidence="6">
    <location>
        <begin position="231"/>
        <end position="249"/>
    </location>
</feature>
<dbReference type="Pfam" id="PF07690">
    <property type="entry name" value="MFS_1"/>
    <property type="match status" value="2"/>
</dbReference>
<dbReference type="InterPro" id="IPR036259">
    <property type="entry name" value="MFS_trans_sf"/>
</dbReference>
<proteinExistence type="predicted"/>
<dbReference type="Proteomes" id="UP001521116">
    <property type="component" value="Unassembled WGS sequence"/>
</dbReference>
<dbReference type="Gene3D" id="1.20.1250.20">
    <property type="entry name" value="MFS general substrate transporter like domains"/>
    <property type="match status" value="2"/>
</dbReference>
<keyword evidence="8" id="KW-1185">Reference proteome</keyword>
<evidence type="ECO:0000313" key="7">
    <source>
        <dbReference type="EMBL" id="KAL1621098.1"/>
    </source>
</evidence>
<feature type="transmembrane region" description="Helical" evidence="6">
    <location>
        <begin position="606"/>
        <end position="627"/>
    </location>
</feature>
<evidence type="ECO:0000256" key="5">
    <source>
        <dbReference type="ARBA" id="ARBA00023136"/>
    </source>
</evidence>
<keyword evidence="5 6" id="KW-0472">Membrane</keyword>
<feature type="transmembrane region" description="Helical" evidence="6">
    <location>
        <begin position="255"/>
        <end position="279"/>
    </location>
</feature>
<evidence type="ECO:0000313" key="8">
    <source>
        <dbReference type="Proteomes" id="UP001521116"/>
    </source>
</evidence>
<comment type="subcellular location">
    <subcellularLocation>
        <location evidence="1">Membrane</location>
        <topology evidence="1">Multi-pass membrane protein</topology>
    </subcellularLocation>
</comment>